<reference evidence="3" key="1">
    <citation type="submission" date="2022-07" db="EMBL/GenBank/DDBJ databases">
        <title>Genome Sequence of Physisporinus lineatus.</title>
        <authorList>
            <person name="Buettner E."/>
        </authorList>
    </citation>
    <scope>NUCLEOTIDE SEQUENCE</scope>
    <source>
        <strain evidence="3">VT162</strain>
    </source>
</reference>
<evidence type="ECO:0000259" key="2">
    <source>
        <dbReference type="Pfam" id="PF20151"/>
    </source>
</evidence>
<keyword evidence="4" id="KW-1185">Reference proteome</keyword>
<dbReference type="AlphaFoldDB" id="A0AAD5V107"/>
<sequence length="305" mass="33650">MSVAISSSHFAYLERFQGIGYFYFGIAAMLVYDHIIMIADEVNYVWGASGTLGKILYFFARYPPYIDAVLALIRLLVESPSLEWCQKTFFSVACMSNVVLFLRGAQRGAGAALVGIVIAEAILCMRTWALWNRDLRVGIPLLSFALCGLAAAIWVLHKSLSFTKYEEFGDQYTQPIGCPLPAGATINYFNFIIIALLETVVFILTLVAGFKHSFSIANIVIPLVAVSDMVHVFVSLQRAMHAICATRILLHVRQASKRRETQMLYSEVFTDSELNSEPLLDTLEMEARESSSAGTTFGGSAAGLL</sequence>
<keyword evidence="1" id="KW-0812">Transmembrane</keyword>
<organism evidence="3 4">
    <name type="scientific">Meripilus lineatus</name>
    <dbReference type="NCBI Taxonomy" id="2056292"/>
    <lineage>
        <taxon>Eukaryota</taxon>
        <taxon>Fungi</taxon>
        <taxon>Dikarya</taxon>
        <taxon>Basidiomycota</taxon>
        <taxon>Agaricomycotina</taxon>
        <taxon>Agaricomycetes</taxon>
        <taxon>Polyporales</taxon>
        <taxon>Meripilaceae</taxon>
        <taxon>Meripilus</taxon>
    </lineage>
</organism>
<evidence type="ECO:0000256" key="1">
    <source>
        <dbReference type="SAM" id="Phobius"/>
    </source>
</evidence>
<evidence type="ECO:0000313" key="4">
    <source>
        <dbReference type="Proteomes" id="UP001212997"/>
    </source>
</evidence>
<gene>
    <name evidence="3" type="ORF">NLI96_g6571</name>
</gene>
<accession>A0AAD5V107</accession>
<feature type="transmembrane region" description="Helical" evidence="1">
    <location>
        <begin position="108"/>
        <end position="125"/>
    </location>
</feature>
<feature type="domain" description="DUF6533" evidence="2">
    <location>
        <begin position="21"/>
        <end position="64"/>
    </location>
</feature>
<feature type="transmembrane region" description="Helical" evidence="1">
    <location>
        <begin position="137"/>
        <end position="156"/>
    </location>
</feature>
<keyword evidence="1" id="KW-0472">Membrane</keyword>
<comment type="caution">
    <text evidence="3">The sequence shown here is derived from an EMBL/GenBank/DDBJ whole genome shotgun (WGS) entry which is preliminary data.</text>
</comment>
<feature type="transmembrane region" description="Helical" evidence="1">
    <location>
        <begin position="188"/>
        <end position="209"/>
    </location>
</feature>
<dbReference type="Pfam" id="PF20151">
    <property type="entry name" value="DUF6533"/>
    <property type="match status" value="1"/>
</dbReference>
<evidence type="ECO:0000313" key="3">
    <source>
        <dbReference type="EMBL" id="KAJ3483051.1"/>
    </source>
</evidence>
<dbReference type="EMBL" id="JANAWD010000244">
    <property type="protein sequence ID" value="KAJ3483051.1"/>
    <property type="molecule type" value="Genomic_DNA"/>
</dbReference>
<keyword evidence="1" id="KW-1133">Transmembrane helix</keyword>
<dbReference type="InterPro" id="IPR045340">
    <property type="entry name" value="DUF6533"/>
</dbReference>
<dbReference type="Proteomes" id="UP001212997">
    <property type="component" value="Unassembled WGS sequence"/>
</dbReference>
<name>A0AAD5V107_9APHY</name>
<proteinExistence type="predicted"/>
<feature type="transmembrane region" description="Helical" evidence="1">
    <location>
        <begin position="21"/>
        <end position="39"/>
    </location>
</feature>
<protein>
    <recommendedName>
        <fullName evidence="2">DUF6533 domain-containing protein</fullName>
    </recommendedName>
</protein>